<keyword evidence="5" id="KW-1185">Reference proteome</keyword>
<keyword evidence="2 3" id="KW-0472">Membrane</keyword>
<dbReference type="Gene3D" id="1.10.1760.20">
    <property type="match status" value="1"/>
</dbReference>
<dbReference type="PANTHER" id="PTHR34295">
    <property type="entry name" value="BIOTIN TRANSPORTER BIOY"/>
    <property type="match status" value="1"/>
</dbReference>
<evidence type="ECO:0000313" key="5">
    <source>
        <dbReference type="Proteomes" id="UP000606720"/>
    </source>
</evidence>
<dbReference type="Pfam" id="PF02632">
    <property type="entry name" value="BioY"/>
    <property type="match status" value="1"/>
</dbReference>
<feature type="transmembrane region" description="Helical" evidence="3">
    <location>
        <begin position="87"/>
        <end position="107"/>
    </location>
</feature>
<comment type="caution">
    <text evidence="4">The sequence shown here is derived from an EMBL/GenBank/DDBJ whole genome shotgun (WGS) entry which is preliminary data.</text>
</comment>
<dbReference type="PIRSF" id="PIRSF016661">
    <property type="entry name" value="BioY"/>
    <property type="match status" value="1"/>
</dbReference>
<name>A0A923LP85_9FIRM</name>
<feature type="transmembrane region" description="Helical" evidence="3">
    <location>
        <begin position="41"/>
        <end position="57"/>
    </location>
</feature>
<reference evidence="4" key="1">
    <citation type="submission" date="2020-08" db="EMBL/GenBank/DDBJ databases">
        <title>Genome public.</title>
        <authorList>
            <person name="Liu C."/>
            <person name="Sun Q."/>
        </authorList>
    </citation>
    <scope>NUCLEOTIDE SEQUENCE</scope>
    <source>
        <strain evidence="4">BX1005</strain>
    </source>
</reference>
<keyword evidence="2" id="KW-1003">Cell membrane</keyword>
<feature type="transmembrane region" description="Helical" evidence="3">
    <location>
        <begin position="119"/>
        <end position="143"/>
    </location>
</feature>
<dbReference type="PANTHER" id="PTHR34295:SF1">
    <property type="entry name" value="BIOTIN TRANSPORTER BIOY"/>
    <property type="match status" value="1"/>
</dbReference>
<organism evidence="4 5">
    <name type="scientific">Roseburia zhanii</name>
    <dbReference type="NCBI Taxonomy" id="2763064"/>
    <lineage>
        <taxon>Bacteria</taxon>
        <taxon>Bacillati</taxon>
        <taxon>Bacillota</taxon>
        <taxon>Clostridia</taxon>
        <taxon>Lachnospirales</taxon>
        <taxon>Lachnospiraceae</taxon>
        <taxon>Roseburia</taxon>
    </lineage>
</organism>
<comment type="similarity">
    <text evidence="1 2">Belongs to the BioY family.</text>
</comment>
<keyword evidence="3" id="KW-0812">Transmembrane</keyword>
<dbReference type="Proteomes" id="UP000606720">
    <property type="component" value="Unassembled WGS sequence"/>
</dbReference>
<evidence type="ECO:0000313" key="4">
    <source>
        <dbReference type="EMBL" id="MBC5714482.1"/>
    </source>
</evidence>
<dbReference type="AlphaFoldDB" id="A0A923LP85"/>
<evidence type="ECO:0000256" key="3">
    <source>
        <dbReference type="SAM" id="Phobius"/>
    </source>
</evidence>
<feature type="transmembrane region" description="Helical" evidence="3">
    <location>
        <begin position="17"/>
        <end position="35"/>
    </location>
</feature>
<dbReference type="EMBL" id="JACOPH010000007">
    <property type="protein sequence ID" value="MBC5714482.1"/>
    <property type="molecule type" value="Genomic_DNA"/>
</dbReference>
<sequence>MSTAATPEITRNKTRDMVYIAIFAVLIAICSWISIPTTVPFTLQTFAVFLAVGVLGGKRGTLSILIYLLLGVIGVPVFAGFTGGIGIVLGTTGGYIIGFLFSGLIMWAMEQLLGKKTWVLALSMVLGLLVCYAFGTAWFMVVYAKQAGAVGLLTALGWCVFPFIIPDIIKIVLALVICKRLAGIIKAD</sequence>
<keyword evidence="2" id="KW-0813">Transport</keyword>
<feature type="transmembrane region" description="Helical" evidence="3">
    <location>
        <begin position="155"/>
        <end position="178"/>
    </location>
</feature>
<dbReference type="GO" id="GO:0015225">
    <property type="term" value="F:biotin transmembrane transporter activity"/>
    <property type="evidence" value="ECO:0007669"/>
    <property type="project" value="UniProtKB-UniRule"/>
</dbReference>
<feature type="transmembrane region" description="Helical" evidence="3">
    <location>
        <begin position="64"/>
        <end position="81"/>
    </location>
</feature>
<comment type="subcellular location">
    <subcellularLocation>
        <location evidence="2">Cell membrane</location>
        <topology evidence="2">Multi-pass membrane protein</topology>
    </subcellularLocation>
</comment>
<dbReference type="GO" id="GO:0005886">
    <property type="term" value="C:plasma membrane"/>
    <property type="evidence" value="ECO:0007669"/>
    <property type="project" value="UniProtKB-SubCell"/>
</dbReference>
<dbReference type="RefSeq" id="WP_186867171.1">
    <property type="nucleotide sequence ID" value="NZ_JACOPH010000007.1"/>
</dbReference>
<protein>
    <recommendedName>
        <fullName evidence="2">Biotin transporter</fullName>
    </recommendedName>
</protein>
<evidence type="ECO:0000256" key="2">
    <source>
        <dbReference type="PIRNR" id="PIRNR016661"/>
    </source>
</evidence>
<evidence type="ECO:0000256" key="1">
    <source>
        <dbReference type="ARBA" id="ARBA00010692"/>
    </source>
</evidence>
<accession>A0A923LP85</accession>
<dbReference type="InterPro" id="IPR003784">
    <property type="entry name" value="BioY"/>
</dbReference>
<keyword evidence="3" id="KW-1133">Transmembrane helix</keyword>
<proteinExistence type="inferred from homology"/>
<gene>
    <name evidence="4" type="ORF">H8S17_09715</name>
</gene>